<dbReference type="Gene3D" id="3.90.226.10">
    <property type="entry name" value="2-enoyl-CoA Hydratase, Chain A, domain 1"/>
    <property type="match status" value="1"/>
</dbReference>
<comment type="similarity">
    <text evidence="1">Belongs to the enoyl-CoA hydratase/isomerase family.</text>
</comment>
<dbReference type="InterPro" id="IPR051053">
    <property type="entry name" value="ECH/Chromodomain_protein"/>
</dbReference>
<dbReference type="InterPro" id="IPR001753">
    <property type="entry name" value="Enoyl-CoA_hydra/iso"/>
</dbReference>
<dbReference type="AlphaFoldDB" id="A0A9P1H2S5"/>
<dbReference type="PANTHER" id="PTHR43684:SF4">
    <property type="entry name" value="ENOYL-COA HYDRATASE_ISOMERASE FAMILY PROTEIN (AFU_ORTHOLOGUE AFUA_1G01890)"/>
    <property type="match status" value="1"/>
</dbReference>
<sequence>MAPIPPTSYADAGFKEISISNVPESSPTVTKVVTVAFNRPKKFNAVTGSMIEELVAAFELLGKDNRVRAIVLTGKGRMFCAGADLEIGFAGLNPYKDSEEATNKYRDGGGRIALAIANCPKPTIVAANGSAAGVGFTVMLAATIRVAWEGAKVAAPFTRRGICLESCSSFFLPRLIGLSKAMHISTTGSTYPVTDPLVRDLFSVLLPTPEETVAYATKLALDIAENTSEVSTKLNRDLLLYCQDSPLQAHLVESRAFLALAGAQDNMEGSVRGWYWAVYPQPGTEHLVEPVLWLIIERKRGAGYGRRAGGTRIRVDLEVDQIVQKIRRLEKGRM</sequence>
<evidence type="ECO:0000313" key="2">
    <source>
        <dbReference type="EMBL" id="CAI4215629.1"/>
    </source>
</evidence>
<dbReference type="EMBL" id="CALLCH030000012">
    <property type="protein sequence ID" value="CAI4215629.1"/>
    <property type="molecule type" value="Genomic_DNA"/>
</dbReference>
<organism evidence="2 3">
    <name type="scientific">Parascedosporium putredinis</name>
    <dbReference type="NCBI Taxonomy" id="1442378"/>
    <lineage>
        <taxon>Eukaryota</taxon>
        <taxon>Fungi</taxon>
        <taxon>Dikarya</taxon>
        <taxon>Ascomycota</taxon>
        <taxon>Pezizomycotina</taxon>
        <taxon>Sordariomycetes</taxon>
        <taxon>Hypocreomycetidae</taxon>
        <taxon>Microascales</taxon>
        <taxon>Microascaceae</taxon>
        <taxon>Parascedosporium</taxon>
    </lineage>
</organism>
<dbReference type="OrthoDB" id="2018133at2759"/>
<dbReference type="SUPFAM" id="SSF52096">
    <property type="entry name" value="ClpP/crotonase"/>
    <property type="match status" value="1"/>
</dbReference>
<evidence type="ECO:0000256" key="1">
    <source>
        <dbReference type="ARBA" id="ARBA00005254"/>
    </source>
</evidence>
<proteinExistence type="inferred from homology"/>
<accession>A0A9P1H2S5</accession>
<keyword evidence="3" id="KW-1185">Reference proteome</keyword>
<dbReference type="Proteomes" id="UP000838763">
    <property type="component" value="Unassembled WGS sequence"/>
</dbReference>
<comment type="caution">
    <text evidence="2">The sequence shown here is derived from an EMBL/GenBank/DDBJ whole genome shotgun (WGS) entry which is preliminary data.</text>
</comment>
<dbReference type="Pfam" id="PF00378">
    <property type="entry name" value="ECH_1"/>
    <property type="match status" value="1"/>
</dbReference>
<dbReference type="InterPro" id="IPR029045">
    <property type="entry name" value="ClpP/crotonase-like_dom_sf"/>
</dbReference>
<dbReference type="PANTHER" id="PTHR43684">
    <property type="match status" value="1"/>
</dbReference>
<evidence type="ECO:0000313" key="3">
    <source>
        <dbReference type="Proteomes" id="UP000838763"/>
    </source>
</evidence>
<gene>
    <name evidence="2" type="ORF">PPNO1_LOCUS5337</name>
</gene>
<reference evidence="2" key="1">
    <citation type="submission" date="2022-11" db="EMBL/GenBank/DDBJ databases">
        <authorList>
            <person name="Scott C."/>
            <person name="Bruce N."/>
        </authorList>
    </citation>
    <scope>NUCLEOTIDE SEQUENCE</scope>
</reference>
<protein>
    <submittedName>
        <fullName evidence="2">Uncharacterized protein</fullName>
    </submittedName>
</protein>
<name>A0A9P1H2S5_9PEZI</name>
<dbReference type="CDD" id="cd06558">
    <property type="entry name" value="crotonase-like"/>
    <property type="match status" value="1"/>
</dbReference>